<dbReference type="Proteomes" id="UP000789901">
    <property type="component" value="Unassembled WGS sequence"/>
</dbReference>
<gene>
    <name evidence="1" type="ORF">GMARGA_LOCUS10336</name>
</gene>
<organism evidence="1 2">
    <name type="scientific">Gigaspora margarita</name>
    <dbReference type="NCBI Taxonomy" id="4874"/>
    <lineage>
        <taxon>Eukaryota</taxon>
        <taxon>Fungi</taxon>
        <taxon>Fungi incertae sedis</taxon>
        <taxon>Mucoromycota</taxon>
        <taxon>Glomeromycotina</taxon>
        <taxon>Glomeromycetes</taxon>
        <taxon>Diversisporales</taxon>
        <taxon>Gigasporaceae</taxon>
        <taxon>Gigaspora</taxon>
    </lineage>
</organism>
<dbReference type="EMBL" id="CAJVQB010005762">
    <property type="protein sequence ID" value="CAG8669435.1"/>
    <property type="molecule type" value="Genomic_DNA"/>
</dbReference>
<evidence type="ECO:0000313" key="1">
    <source>
        <dbReference type="EMBL" id="CAG8669435.1"/>
    </source>
</evidence>
<accession>A0ABN7UTC5</accession>
<sequence>MLYHYINLEHSTISKILKEKGKWLAIVKDNTTSDTFCHKKIKFLLLDQAMKLWVEQVVGNRLFLTEALIKKKAAYFAKTFL</sequence>
<keyword evidence="2" id="KW-1185">Reference proteome</keyword>
<reference evidence="1 2" key="1">
    <citation type="submission" date="2021-06" db="EMBL/GenBank/DDBJ databases">
        <authorList>
            <person name="Kallberg Y."/>
            <person name="Tangrot J."/>
            <person name="Rosling A."/>
        </authorList>
    </citation>
    <scope>NUCLEOTIDE SEQUENCE [LARGE SCALE GENOMIC DNA]</scope>
    <source>
        <strain evidence="1 2">120-4 pot B 10/14</strain>
    </source>
</reference>
<proteinExistence type="predicted"/>
<protein>
    <submittedName>
        <fullName evidence="1">14398_t:CDS:1</fullName>
    </submittedName>
</protein>
<name>A0ABN7UTC5_GIGMA</name>
<comment type="caution">
    <text evidence="1">The sequence shown here is derived from an EMBL/GenBank/DDBJ whole genome shotgun (WGS) entry which is preliminary data.</text>
</comment>
<evidence type="ECO:0000313" key="2">
    <source>
        <dbReference type="Proteomes" id="UP000789901"/>
    </source>
</evidence>